<feature type="non-terminal residue" evidence="1">
    <location>
        <position position="53"/>
    </location>
</feature>
<sequence length="53" mass="6142">MYERDAGTVVADTAFGELRLPAVLPPGWRARLELAARLQWRLYGRHPWLPRLV</sequence>
<protein>
    <submittedName>
        <fullName evidence="1">GntR family transcriptional regulator</fullName>
    </submittedName>
</protein>
<organism evidence="1 2">
    <name type="scientific">Spongiactinospora gelatinilytica</name>
    <dbReference type="NCBI Taxonomy" id="2666298"/>
    <lineage>
        <taxon>Bacteria</taxon>
        <taxon>Bacillati</taxon>
        <taxon>Actinomycetota</taxon>
        <taxon>Actinomycetes</taxon>
        <taxon>Streptosporangiales</taxon>
        <taxon>Streptosporangiaceae</taxon>
        <taxon>Spongiactinospora</taxon>
    </lineage>
</organism>
<dbReference type="AlphaFoldDB" id="A0A2W2EK94"/>
<keyword evidence="2" id="KW-1185">Reference proteome</keyword>
<evidence type="ECO:0000313" key="2">
    <source>
        <dbReference type="Proteomes" id="UP000248544"/>
    </source>
</evidence>
<accession>A0A2W2EK94</accession>
<dbReference type="EMBL" id="POUA01000482">
    <property type="protein sequence ID" value="PZG24736.1"/>
    <property type="molecule type" value="Genomic_DNA"/>
</dbReference>
<reference evidence="1 2" key="1">
    <citation type="submission" date="2018-01" db="EMBL/GenBank/DDBJ databases">
        <title>Draft genome sequence of Sphaerisporangium sp. 7K107.</title>
        <authorList>
            <person name="Sahin N."/>
            <person name="Saygin H."/>
            <person name="Ay H."/>
        </authorList>
    </citation>
    <scope>NUCLEOTIDE SEQUENCE [LARGE SCALE GENOMIC DNA]</scope>
    <source>
        <strain evidence="1 2">7K107</strain>
    </source>
</reference>
<proteinExistence type="predicted"/>
<dbReference type="Gene3D" id="1.10.357.10">
    <property type="entry name" value="Tetracycline Repressor, domain 2"/>
    <property type="match status" value="1"/>
</dbReference>
<dbReference type="Proteomes" id="UP000248544">
    <property type="component" value="Unassembled WGS sequence"/>
</dbReference>
<evidence type="ECO:0000313" key="1">
    <source>
        <dbReference type="EMBL" id="PZG24736.1"/>
    </source>
</evidence>
<gene>
    <name evidence="1" type="ORF">C1I98_35230</name>
</gene>
<comment type="caution">
    <text evidence="1">The sequence shown here is derived from an EMBL/GenBank/DDBJ whole genome shotgun (WGS) entry which is preliminary data.</text>
</comment>
<name>A0A2W2EK94_9ACTN</name>